<dbReference type="PANTHER" id="PTHR36109">
    <property type="entry name" value="MEMBRANE PROTEIN-RELATED"/>
    <property type="match status" value="1"/>
</dbReference>
<sequence>MVAIAKKRAFGIFPSRKATEQAINELKASGPPMDNVSVIAKQAEENAQLSGVTMSDRIGNRDVESTTAVLGDAVTCATWGTILVGLTSLALPGIGPILAAGSLGVALLTGVAGSAMSAANIGGLVKALTELGIEEPQARTYSDRLIQGYYLTQVASYIKRYW</sequence>
<dbReference type="InterPro" id="IPR052948">
    <property type="entry name" value="Low_temp-induced_all0457"/>
</dbReference>
<proteinExistence type="predicted"/>
<evidence type="ECO:0000313" key="2">
    <source>
        <dbReference type="Proteomes" id="UP001050975"/>
    </source>
</evidence>
<evidence type="ECO:0008006" key="3">
    <source>
        <dbReference type="Google" id="ProtNLM"/>
    </source>
</evidence>
<dbReference type="PANTHER" id="PTHR36109:SF2">
    <property type="entry name" value="MEMBRANE PROTEIN"/>
    <property type="match status" value="1"/>
</dbReference>
<reference evidence="1" key="1">
    <citation type="submission" date="2019-10" db="EMBL/GenBank/DDBJ databases">
        <title>Draft genome sequece of Microseira wollei NIES-4236.</title>
        <authorList>
            <person name="Yamaguchi H."/>
            <person name="Suzuki S."/>
            <person name="Kawachi M."/>
        </authorList>
    </citation>
    <scope>NUCLEOTIDE SEQUENCE</scope>
    <source>
        <strain evidence="1">NIES-4236</strain>
    </source>
</reference>
<name>A0AAV3XG45_9CYAN</name>
<accession>A0AAV3XG45</accession>
<dbReference type="Proteomes" id="UP001050975">
    <property type="component" value="Unassembled WGS sequence"/>
</dbReference>
<evidence type="ECO:0000313" key="1">
    <source>
        <dbReference type="EMBL" id="GET40411.1"/>
    </source>
</evidence>
<organism evidence="1 2">
    <name type="scientific">Microseira wollei NIES-4236</name>
    <dbReference type="NCBI Taxonomy" id="2530354"/>
    <lineage>
        <taxon>Bacteria</taxon>
        <taxon>Bacillati</taxon>
        <taxon>Cyanobacteriota</taxon>
        <taxon>Cyanophyceae</taxon>
        <taxon>Oscillatoriophycideae</taxon>
        <taxon>Aerosakkonematales</taxon>
        <taxon>Aerosakkonemataceae</taxon>
        <taxon>Microseira</taxon>
    </lineage>
</organism>
<keyword evidence="2" id="KW-1185">Reference proteome</keyword>
<protein>
    <recommendedName>
        <fullName evidence="3">General stress protein 17M-like domain-containing protein</fullName>
    </recommendedName>
</protein>
<dbReference type="EMBL" id="BLAY01000090">
    <property type="protein sequence ID" value="GET40411.1"/>
    <property type="molecule type" value="Genomic_DNA"/>
</dbReference>
<comment type="caution">
    <text evidence="1">The sequence shown here is derived from an EMBL/GenBank/DDBJ whole genome shotgun (WGS) entry which is preliminary data.</text>
</comment>
<dbReference type="AlphaFoldDB" id="A0AAV3XG45"/>
<gene>
    <name evidence="1" type="ORF">MiSe_52200</name>
</gene>